<reference evidence="4" key="1">
    <citation type="submission" date="2023-03" db="UniProtKB">
        <authorList>
            <consortium name="EnsemblPlants"/>
        </authorList>
    </citation>
    <scope>IDENTIFICATION</scope>
</reference>
<dbReference type="InterPro" id="IPR012337">
    <property type="entry name" value="RNaseH-like_sf"/>
</dbReference>
<dbReference type="Gene3D" id="1.10.150.20">
    <property type="entry name" value="5' to 3' exonuclease, C-terminal subdomain"/>
    <property type="match status" value="1"/>
</dbReference>
<evidence type="ECO:0000256" key="1">
    <source>
        <dbReference type="ARBA" id="ARBA00022705"/>
    </source>
</evidence>
<feature type="domain" description="DNA-directed DNA polymerase family A palm" evidence="3">
    <location>
        <begin position="838"/>
        <end position="990"/>
    </location>
</feature>
<dbReference type="EnsemblPlants" id="MELO3C025395.2.1">
    <property type="protein sequence ID" value="MELO3C025395.2.1"/>
    <property type="gene ID" value="MELO3C025395.2"/>
</dbReference>
<dbReference type="Pfam" id="PF00476">
    <property type="entry name" value="DNA_pol_A"/>
    <property type="match status" value="1"/>
</dbReference>
<dbReference type="eggNOG" id="KOG0950">
    <property type="taxonomic scope" value="Eukaryota"/>
</dbReference>
<evidence type="ECO:0000256" key="2">
    <source>
        <dbReference type="SAM" id="MobiDB-lite"/>
    </source>
</evidence>
<dbReference type="PANTHER" id="PTHR10133">
    <property type="entry name" value="DNA POLYMERASE I"/>
    <property type="match status" value="1"/>
</dbReference>
<dbReference type="InterPro" id="IPR001098">
    <property type="entry name" value="DNA-dir_DNA_pol_A_palm_dom"/>
</dbReference>
<dbReference type="Gene3D" id="3.30.420.10">
    <property type="entry name" value="Ribonuclease H-like superfamily/Ribonuclease H"/>
    <property type="match status" value="1"/>
</dbReference>
<dbReference type="InterPro" id="IPR043502">
    <property type="entry name" value="DNA/RNA_pol_sf"/>
</dbReference>
<dbReference type="GO" id="GO:0003887">
    <property type="term" value="F:DNA-directed DNA polymerase activity"/>
    <property type="evidence" value="ECO:0007669"/>
    <property type="project" value="InterPro"/>
</dbReference>
<accession>A0A1S4E473</accession>
<dbReference type="Pfam" id="PF01612">
    <property type="entry name" value="DNA_pol_A_exo1"/>
    <property type="match status" value="1"/>
</dbReference>
<dbReference type="InterPro" id="IPR002298">
    <property type="entry name" value="DNA_polymerase_A"/>
</dbReference>
<sequence>MTLGISTSQASSFRTHWPSYFFLRRFSPVSNSSISICASSKALCRTEFASLKTVGGASPNMNVSHASFQFRQCSFLNTTSFSETRQCSKERPSVPVITWGDCIVKIRQEKLLESRSMGTEILTNNEEVKLRKRENLTDYGTSHCNNNPRPPYSKVPSNLGIKRSNTSNVSDCINPSTNILSNGFRKQEPINSKRTENVVTMDRMESRAPLLKTTEVSSGQCNGDINSSAGRRSMTKPENNYLHNQDVLTQSKKKCTSSQIRKGSIVPRVPDVSPNGRNQSISLGKADSVLKTLRFTEAANGIKGSVDVEKLSKGIINGSGTKVTEAPATTCKPDIKERLNGVYDSVLVVDSVSAATEVVSMLTTKYRNLVHACDTEVARIDVKQETPIDHGEVICFSIYSGPGADFGNGKSCIWVDVLDGGGKEILLQFAPFFEDPLIRKVWHNYSFDNHIIENYGIKLSGFHADTMHMARLWDSSRRASGGYSLEALSSDRNVMSGAELGQEKELIGKVSMKTIFGRKKKKMDGSEGKLVVIPPVEELQREERKPWVSYSALDSICTLKLYKSLKNKLSNMPWERNGKEIPGQTMFNFYEEYWKPFGELLVKMETEGMLVDRSYLAEIEKLAIVEQEVAANKFRNWASKYCSDAKYMNVGSDAQVRQLLFGGTCNRKNPEEFLPIERTFKVPNSEKVIEEGKKTPSKFRNITLHCIKGKPFSTEIYTASGWPSVGVDALKILAGKVSAEFDDITDDLCSHNEVDNDFEMMPHEESKGHMSDNDTALKEFKSLEESKEACHAIAALCEVCSIDTLISNFILPLQVKFFNQVPFYTCIFVNISLTYLCEHFSVFMQDAFASERRKAKMLNFSIAYGKTPVGLSKDWKVSLEEAKKTVNLWYNERKEVREWQDLRMAEAAEESCVRTLLGRARRFPSMKHATRFQKGHIERAAINTPVQGSAADVAMCAMLEISKNSRLRELGWRLLLQVHDEVILEGPTESAEVAKAIVVECMSKPFNGKNILNVDLAVDAKCAQNWYSAK</sequence>
<dbReference type="InterPro" id="IPR036397">
    <property type="entry name" value="RNaseH_sf"/>
</dbReference>
<dbReference type="SUPFAM" id="SSF56672">
    <property type="entry name" value="DNA/RNA polymerases"/>
    <property type="match status" value="1"/>
</dbReference>
<dbReference type="SMART" id="SM00482">
    <property type="entry name" value="POLAc"/>
    <property type="match status" value="1"/>
</dbReference>
<dbReference type="GO" id="GO:0006302">
    <property type="term" value="P:double-strand break repair"/>
    <property type="evidence" value="ECO:0007669"/>
    <property type="project" value="TreeGrafter"/>
</dbReference>
<dbReference type="SUPFAM" id="SSF53098">
    <property type="entry name" value="Ribonuclease H-like"/>
    <property type="match status" value="1"/>
</dbReference>
<organism evidence="4">
    <name type="scientific">Cucumis melo</name>
    <name type="common">Muskmelon</name>
    <dbReference type="NCBI Taxonomy" id="3656"/>
    <lineage>
        <taxon>Eukaryota</taxon>
        <taxon>Viridiplantae</taxon>
        <taxon>Streptophyta</taxon>
        <taxon>Embryophyta</taxon>
        <taxon>Tracheophyta</taxon>
        <taxon>Spermatophyta</taxon>
        <taxon>Magnoliopsida</taxon>
        <taxon>eudicotyledons</taxon>
        <taxon>Gunneridae</taxon>
        <taxon>Pentapetalae</taxon>
        <taxon>rosids</taxon>
        <taxon>fabids</taxon>
        <taxon>Cucurbitales</taxon>
        <taxon>Cucurbitaceae</taxon>
        <taxon>Benincaseae</taxon>
        <taxon>Cucumis</taxon>
    </lineage>
</organism>
<dbReference type="AlphaFoldDB" id="A0A1S4E473"/>
<feature type="region of interest" description="Disordered" evidence="2">
    <location>
        <begin position="214"/>
        <end position="238"/>
    </location>
</feature>
<feature type="region of interest" description="Disordered" evidence="2">
    <location>
        <begin position="259"/>
        <end position="280"/>
    </location>
</feature>
<dbReference type="Gene3D" id="3.30.70.370">
    <property type="match status" value="1"/>
</dbReference>
<name>A0A1S4E473_CUCME</name>
<keyword evidence="1" id="KW-0235">DNA replication</keyword>
<evidence type="ECO:0000259" key="3">
    <source>
        <dbReference type="SMART" id="SM00482"/>
    </source>
</evidence>
<dbReference type="CDD" id="cd06139">
    <property type="entry name" value="DNA_polA_I_Ecoli_like_exo"/>
    <property type="match status" value="1"/>
</dbReference>
<dbReference type="InterPro" id="IPR002562">
    <property type="entry name" value="3'-5'_exonuclease_dom"/>
</dbReference>
<protein>
    <recommendedName>
        <fullName evidence="3">DNA-directed DNA polymerase family A palm domain-containing protein</fullName>
    </recommendedName>
</protein>
<dbReference type="PANTHER" id="PTHR10133:SF27">
    <property type="entry name" value="DNA POLYMERASE NU"/>
    <property type="match status" value="1"/>
</dbReference>
<proteinExistence type="predicted"/>
<dbReference type="GO" id="GO:0003677">
    <property type="term" value="F:DNA binding"/>
    <property type="evidence" value="ECO:0007669"/>
    <property type="project" value="InterPro"/>
</dbReference>
<dbReference type="Gramene" id="MELO3C025395.2.1">
    <property type="protein sequence ID" value="MELO3C025395.2.1"/>
    <property type="gene ID" value="MELO3C025395.2"/>
</dbReference>
<dbReference type="GO" id="GO:0008408">
    <property type="term" value="F:3'-5' exonuclease activity"/>
    <property type="evidence" value="ECO:0007669"/>
    <property type="project" value="InterPro"/>
</dbReference>
<gene>
    <name evidence="4" type="primary">103501625</name>
</gene>
<feature type="region of interest" description="Disordered" evidence="2">
    <location>
        <begin position="139"/>
        <end position="159"/>
    </location>
</feature>
<dbReference type="FunFam" id="3.30.420.10:FF:000051">
    <property type="entry name" value="DNA polymerase I"/>
    <property type="match status" value="1"/>
</dbReference>
<dbReference type="GO" id="GO:0006261">
    <property type="term" value="P:DNA-templated DNA replication"/>
    <property type="evidence" value="ECO:0007669"/>
    <property type="project" value="InterPro"/>
</dbReference>
<evidence type="ECO:0000313" key="4">
    <source>
        <dbReference type="EnsemblPlants" id="MELO3C025395.2.1"/>
    </source>
</evidence>